<dbReference type="STRING" id="574651.SAMN04487968_112141"/>
<organism evidence="2 3">
    <name type="scientific">Nocardioides terrae</name>
    <dbReference type="NCBI Taxonomy" id="574651"/>
    <lineage>
        <taxon>Bacteria</taxon>
        <taxon>Bacillati</taxon>
        <taxon>Actinomycetota</taxon>
        <taxon>Actinomycetes</taxon>
        <taxon>Propionibacteriales</taxon>
        <taxon>Nocardioidaceae</taxon>
        <taxon>Nocardioides</taxon>
    </lineage>
</organism>
<dbReference type="Gene3D" id="3.40.1350.10">
    <property type="match status" value="1"/>
</dbReference>
<evidence type="ECO:0000259" key="1">
    <source>
        <dbReference type="Pfam" id="PF14088"/>
    </source>
</evidence>
<keyword evidence="3" id="KW-1185">Reference proteome</keyword>
<dbReference type="InterPro" id="IPR025364">
    <property type="entry name" value="DUF4268"/>
</dbReference>
<evidence type="ECO:0000313" key="2">
    <source>
        <dbReference type="EMBL" id="SFC85773.1"/>
    </source>
</evidence>
<protein>
    <recommendedName>
        <fullName evidence="1">DUF4268 domain-containing protein</fullName>
    </recommendedName>
</protein>
<feature type="domain" description="DUF4268" evidence="1">
    <location>
        <begin position="178"/>
        <end position="311"/>
    </location>
</feature>
<dbReference type="AlphaFoldDB" id="A0A1I1MT49"/>
<dbReference type="Pfam" id="PF14088">
    <property type="entry name" value="DUF4268"/>
    <property type="match status" value="1"/>
</dbReference>
<dbReference type="Proteomes" id="UP000198832">
    <property type="component" value="Unassembled WGS sequence"/>
</dbReference>
<dbReference type="GO" id="GO:0003676">
    <property type="term" value="F:nucleic acid binding"/>
    <property type="evidence" value="ECO:0007669"/>
    <property type="project" value="InterPro"/>
</dbReference>
<dbReference type="OrthoDB" id="570199at2"/>
<accession>A0A1I1MT49</accession>
<name>A0A1I1MT49_9ACTN</name>
<sequence>MAAQPPLGRLEVVRPRDVWPHEALDFTPWLLANVDVLSDLLGMDLVLERAEHPVGDFSLDLIGYDQSTNDVVIVENQLEISDHTHLGQILTYAAGTAPTTIVWIATGFRPEHRAAIDWLNERTDDHTRFFGVQIEVVRIGASEPAPAFRLVAQPNDWEKTVRKTTAAAGDVSTRTATYRRFWEALLDRIRAEHPGWTRGRTSDQSWVNTMSGMPGAVLSMAFRRDGLVMQLYFEDRDANANTERFEAIRSHQCEFEEHLGASAIWDDMPGRKACRIVVVSDQFKDVADEDQWPAMFEWLIQQQLRFRAALNAVAAASVN</sequence>
<gene>
    <name evidence="2" type="ORF">SAMN04487968_112141</name>
</gene>
<dbReference type="InterPro" id="IPR011856">
    <property type="entry name" value="tRNA_endonuc-like_dom_sf"/>
</dbReference>
<evidence type="ECO:0000313" key="3">
    <source>
        <dbReference type="Proteomes" id="UP000198832"/>
    </source>
</evidence>
<reference evidence="2 3" key="1">
    <citation type="submission" date="2016-10" db="EMBL/GenBank/DDBJ databases">
        <authorList>
            <person name="de Groot N.N."/>
        </authorList>
    </citation>
    <scope>NUCLEOTIDE SEQUENCE [LARGE SCALE GENOMIC DNA]</scope>
    <source>
        <strain evidence="2 3">CGMCC 1.7056</strain>
    </source>
</reference>
<proteinExistence type="predicted"/>
<dbReference type="EMBL" id="FOLB01000012">
    <property type="protein sequence ID" value="SFC85773.1"/>
    <property type="molecule type" value="Genomic_DNA"/>
</dbReference>
<dbReference type="RefSeq" id="WP_091125692.1">
    <property type="nucleotide sequence ID" value="NZ_FOLB01000012.1"/>
</dbReference>